<feature type="transmembrane region" description="Helical" evidence="6">
    <location>
        <begin position="291"/>
        <end position="309"/>
    </location>
</feature>
<dbReference type="SUPFAM" id="SSF103473">
    <property type="entry name" value="MFS general substrate transporter"/>
    <property type="match status" value="1"/>
</dbReference>
<keyword evidence="9" id="KW-1185">Reference proteome</keyword>
<evidence type="ECO:0000256" key="4">
    <source>
        <dbReference type="ARBA" id="ARBA00022989"/>
    </source>
</evidence>
<dbReference type="PROSITE" id="PS50850">
    <property type="entry name" value="MFS"/>
    <property type="match status" value="1"/>
</dbReference>
<proteinExistence type="inferred from homology"/>
<dbReference type="InterPro" id="IPR050360">
    <property type="entry name" value="MFS_Sugar_Transporters"/>
</dbReference>
<dbReference type="InterPro" id="IPR005828">
    <property type="entry name" value="MFS_sugar_transport-like"/>
</dbReference>
<feature type="transmembrane region" description="Helical" evidence="6">
    <location>
        <begin position="117"/>
        <end position="140"/>
    </location>
</feature>
<evidence type="ECO:0000256" key="2">
    <source>
        <dbReference type="ARBA" id="ARBA00010992"/>
    </source>
</evidence>
<keyword evidence="5 6" id="KW-0472">Membrane</keyword>
<dbReference type="PANTHER" id="PTHR48022:SF59">
    <property type="entry name" value="MAJOR FACILITATOR SUPERFAMILY (MFS) PROFILE DOMAIN-CONTAINING PROTEIN"/>
    <property type="match status" value="1"/>
</dbReference>
<name>A0A9W8WSY6_9PLEO</name>
<dbReference type="Pfam" id="PF00083">
    <property type="entry name" value="Sugar_tr"/>
    <property type="match status" value="1"/>
</dbReference>
<dbReference type="InterPro" id="IPR036259">
    <property type="entry name" value="MFS_trans_sf"/>
</dbReference>
<dbReference type="Gene3D" id="1.20.1250.20">
    <property type="entry name" value="MFS general substrate transporter like domains"/>
    <property type="match status" value="1"/>
</dbReference>
<evidence type="ECO:0000313" key="9">
    <source>
        <dbReference type="Proteomes" id="UP001140562"/>
    </source>
</evidence>
<sequence length="397" mass="43850">MGMLSDSTVARYVRAIKQSPREIIFSRRLLVSAALYATAGVPISLSFFINDRIGRLWSLRLYMAIWIAGQLIATFSRGHLGALYTARFVSGLGIGPLTVTGPMSIVEIAPFEIRGLLATWFSVMMLLSLTVSCFVVYVSFLHIAVSKLQYQVVWFVPCIVVAVIIFLSFFVMSESPRWLMLVGREKEAVETLCTLRGLPADHPYVANELYEIRQQIESEHAKYGDAAGGGIKTVLRETFLVPANLRRVQQACLSYILAQLSGANSVTSYLVPILTMIGVGGSTDRNMFLTGMYSMSKFFYTIIASFFFIDTLGRRKSLFIGITIQMISDIYIGTFLKYKQAGSVAPGSSQGAIAAIFIHGFGYAIGESYQIYSCAVLTTFPRPSGSTLRFRCRAVAE</sequence>
<evidence type="ECO:0000256" key="3">
    <source>
        <dbReference type="ARBA" id="ARBA00022692"/>
    </source>
</evidence>
<dbReference type="OrthoDB" id="5296287at2759"/>
<dbReference type="AlphaFoldDB" id="A0A9W8WSY6"/>
<gene>
    <name evidence="8" type="ORF">N0V87_008496</name>
</gene>
<feature type="domain" description="Major facilitator superfamily (MFS) profile" evidence="7">
    <location>
        <begin position="1"/>
        <end position="397"/>
    </location>
</feature>
<comment type="subcellular location">
    <subcellularLocation>
        <location evidence="1">Membrane</location>
        <topology evidence="1">Multi-pass membrane protein</topology>
    </subcellularLocation>
</comment>
<protein>
    <recommendedName>
        <fullName evidence="7">Major facilitator superfamily (MFS) profile domain-containing protein</fullName>
    </recommendedName>
</protein>
<evidence type="ECO:0000259" key="7">
    <source>
        <dbReference type="PROSITE" id="PS50850"/>
    </source>
</evidence>
<evidence type="ECO:0000256" key="5">
    <source>
        <dbReference type="ARBA" id="ARBA00023136"/>
    </source>
</evidence>
<evidence type="ECO:0000313" key="8">
    <source>
        <dbReference type="EMBL" id="KAJ4332321.1"/>
    </source>
</evidence>
<dbReference type="GO" id="GO:0016020">
    <property type="term" value="C:membrane"/>
    <property type="evidence" value="ECO:0007669"/>
    <property type="project" value="UniProtKB-SubCell"/>
</dbReference>
<dbReference type="EMBL" id="JAPEUV010000122">
    <property type="protein sequence ID" value="KAJ4332321.1"/>
    <property type="molecule type" value="Genomic_DNA"/>
</dbReference>
<keyword evidence="3 6" id="KW-0812">Transmembrane</keyword>
<feature type="transmembrane region" description="Helical" evidence="6">
    <location>
        <begin position="61"/>
        <end position="80"/>
    </location>
</feature>
<feature type="transmembrane region" description="Helical" evidence="6">
    <location>
        <begin position="255"/>
        <end position="279"/>
    </location>
</feature>
<keyword evidence="4 6" id="KW-1133">Transmembrane helix</keyword>
<dbReference type="GO" id="GO:0005351">
    <property type="term" value="F:carbohydrate:proton symporter activity"/>
    <property type="evidence" value="ECO:0007669"/>
    <property type="project" value="TreeGrafter"/>
</dbReference>
<organism evidence="8 9">
    <name type="scientific">Didymella glomerata</name>
    <dbReference type="NCBI Taxonomy" id="749621"/>
    <lineage>
        <taxon>Eukaryota</taxon>
        <taxon>Fungi</taxon>
        <taxon>Dikarya</taxon>
        <taxon>Ascomycota</taxon>
        <taxon>Pezizomycotina</taxon>
        <taxon>Dothideomycetes</taxon>
        <taxon>Pleosporomycetidae</taxon>
        <taxon>Pleosporales</taxon>
        <taxon>Pleosporineae</taxon>
        <taxon>Didymellaceae</taxon>
        <taxon>Didymella</taxon>
    </lineage>
</organism>
<feature type="transmembrane region" description="Helical" evidence="6">
    <location>
        <begin position="152"/>
        <end position="171"/>
    </location>
</feature>
<dbReference type="Proteomes" id="UP001140562">
    <property type="component" value="Unassembled WGS sequence"/>
</dbReference>
<reference evidence="8" key="1">
    <citation type="submission" date="2022-10" db="EMBL/GenBank/DDBJ databases">
        <title>Tapping the CABI collections for fungal endophytes: first genome assemblies for Collariella, Neodidymelliopsis, Ascochyta clinopodiicola, Didymella pomorum, Didymosphaeria variabile, Neocosmospora piperis and Neocucurbitaria cava.</title>
        <authorList>
            <person name="Hill R."/>
        </authorList>
    </citation>
    <scope>NUCLEOTIDE SEQUENCE</scope>
    <source>
        <strain evidence="8">IMI 360193</strain>
    </source>
</reference>
<dbReference type="PANTHER" id="PTHR48022">
    <property type="entry name" value="PLASTIDIC GLUCOSE TRANSPORTER 4"/>
    <property type="match status" value="1"/>
</dbReference>
<feature type="transmembrane region" description="Helical" evidence="6">
    <location>
        <begin position="29"/>
        <end position="49"/>
    </location>
</feature>
<dbReference type="InterPro" id="IPR020846">
    <property type="entry name" value="MFS_dom"/>
</dbReference>
<feature type="transmembrane region" description="Helical" evidence="6">
    <location>
        <begin position="86"/>
        <end position="105"/>
    </location>
</feature>
<accession>A0A9W8WSY6</accession>
<evidence type="ECO:0000256" key="6">
    <source>
        <dbReference type="SAM" id="Phobius"/>
    </source>
</evidence>
<evidence type="ECO:0000256" key="1">
    <source>
        <dbReference type="ARBA" id="ARBA00004141"/>
    </source>
</evidence>
<comment type="similarity">
    <text evidence="2">Belongs to the major facilitator superfamily. Sugar transporter (TC 2.A.1.1) family.</text>
</comment>
<comment type="caution">
    <text evidence="8">The sequence shown here is derived from an EMBL/GenBank/DDBJ whole genome shotgun (WGS) entry which is preliminary data.</text>
</comment>